<evidence type="ECO:0000256" key="3">
    <source>
        <dbReference type="ARBA" id="ARBA00022801"/>
    </source>
</evidence>
<dbReference type="PANTHER" id="PTHR30417:SF1">
    <property type="entry name" value="N-ACETYLMURAMOYL-L-ALANINE AMIDASE AMID"/>
    <property type="match status" value="1"/>
</dbReference>
<evidence type="ECO:0000259" key="5">
    <source>
        <dbReference type="SMART" id="SM00644"/>
    </source>
</evidence>
<name>D5T4M1_LEUKI</name>
<dbReference type="SUPFAM" id="SSF55846">
    <property type="entry name" value="N-acetylmuramoyl-L-alanine amidase-like"/>
    <property type="match status" value="1"/>
</dbReference>
<protein>
    <recommendedName>
        <fullName evidence="2">N-acetylmuramoyl-L-alanine amidase</fullName>
        <ecNumber evidence="2">3.5.1.28</ecNumber>
    </recommendedName>
</protein>
<dbReference type="GO" id="GO:0071555">
    <property type="term" value="P:cell wall organization"/>
    <property type="evidence" value="ECO:0007669"/>
    <property type="project" value="UniProtKB-KW"/>
</dbReference>
<reference evidence="6 7" key="1">
    <citation type="journal article" date="2010" name="J. Bacteriol.">
        <title>Complete genome sequence analysis of Leuconostoc kimchii IMSNU 11154.</title>
        <authorList>
            <person name="Oh H.M."/>
            <person name="Cho Y.J."/>
            <person name="Kim B.K."/>
            <person name="Roe J.H."/>
            <person name="Kang S.O."/>
            <person name="Nahm B.H."/>
            <person name="Jeong G."/>
            <person name="Han H.U."/>
            <person name="Chun J."/>
        </authorList>
    </citation>
    <scope>NUCLEOTIDE SEQUENCE [LARGE SCALE GENOMIC DNA]</scope>
    <source>
        <strain evidence="7">IMSNU 11154 / KCTC 2386 / IH25</strain>
    </source>
</reference>
<gene>
    <name evidence="6" type="ordered locus">LKI_09765</name>
</gene>
<dbReference type="GO" id="GO:0009253">
    <property type="term" value="P:peptidoglycan catabolic process"/>
    <property type="evidence" value="ECO:0007669"/>
    <property type="project" value="InterPro"/>
</dbReference>
<feature type="domain" description="N-acetylmuramoyl-L-alanine amidase" evidence="5">
    <location>
        <begin position="15"/>
        <end position="154"/>
    </location>
</feature>
<dbReference type="GO" id="GO:0008745">
    <property type="term" value="F:N-acetylmuramoyl-L-alanine amidase activity"/>
    <property type="evidence" value="ECO:0007669"/>
    <property type="project" value="UniProtKB-EC"/>
</dbReference>
<comment type="catalytic activity">
    <reaction evidence="1">
        <text>Hydrolyzes the link between N-acetylmuramoyl residues and L-amino acid residues in certain cell-wall glycopeptides.</text>
        <dbReference type="EC" id="3.5.1.28"/>
    </reaction>
</comment>
<dbReference type="Gene3D" id="3.40.80.10">
    <property type="entry name" value="Peptidoglycan recognition protein-like"/>
    <property type="match status" value="1"/>
</dbReference>
<accession>D5T4M1</accession>
<sequence length="300" mass="32564">MGEVYSKSITSKDPRPMFNGGLRQRAIDTIVVHHNATTNKDVALNTWLVSAGNWTSAHYEITDNEIIGAVGENYVAYHAGGTGGADVPKMSDPNGRSIGLEHVNSTGAPSWGVSDATLRNSARLIADICKRYNLPINRNTIKLHREVTSTACPGGLDIDKLIRYAQQAAGQKPAQPSKASVTAKNTSAIQAFKNASNEFTAYGKFRVDEVKNVNGIMQLINYGLAGGKNFNWTYNGIPWALVDNTSRSNSENVRVGDYVKFDNNNNTGTVDDYDNASNGVGIKYGDYGEIWFDATAFSKI</sequence>
<dbReference type="CDD" id="cd06583">
    <property type="entry name" value="PGRP"/>
    <property type="match status" value="1"/>
</dbReference>
<dbReference type="Proteomes" id="UP000002362">
    <property type="component" value="Chromosome"/>
</dbReference>
<dbReference type="PATRIC" id="fig|762051.18.peg.1963"/>
<evidence type="ECO:0000313" key="6">
    <source>
        <dbReference type="EMBL" id="ADG41492.1"/>
    </source>
</evidence>
<evidence type="ECO:0000256" key="2">
    <source>
        <dbReference type="ARBA" id="ARBA00011901"/>
    </source>
</evidence>
<keyword evidence="4" id="KW-0961">Cell wall biogenesis/degradation</keyword>
<dbReference type="EC" id="3.5.1.28" evidence="2"/>
<evidence type="ECO:0000256" key="1">
    <source>
        <dbReference type="ARBA" id="ARBA00001561"/>
    </source>
</evidence>
<keyword evidence="3" id="KW-0378">Hydrolase</keyword>
<dbReference type="GO" id="GO:0009254">
    <property type="term" value="P:peptidoglycan turnover"/>
    <property type="evidence" value="ECO:0007669"/>
    <property type="project" value="TreeGrafter"/>
</dbReference>
<evidence type="ECO:0000313" key="7">
    <source>
        <dbReference type="Proteomes" id="UP000002362"/>
    </source>
</evidence>
<dbReference type="SMART" id="SM00644">
    <property type="entry name" value="Ami_2"/>
    <property type="match status" value="1"/>
</dbReference>
<dbReference type="EMBL" id="CP001758">
    <property type="protein sequence ID" value="ADG41492.1"/>
    <property type="molecule type" value="Genomic_DNA"/>
</dbReference>
<dbReference type="KEGG" id="lki:LKI_09765"/>
<dbReference type="HOGENOM" id="CLU_926877_0_0_9"/>
<dbReference type="eggNOG" id="COG5632">
    <property type="taxonomic scope" value="Bacteria"/>
</dbReference>
<dbReference type="AlphaFoldDB" id="D5T4M1"/>
<dbReference type="Gene3D" id="2.40.50.670">
    <property type="match status" value="1"/>
</dbReference>
<dbReference type="OrthoDB" id="66275at2"/>
<organism evidence="6 7">
    <name type="scientific">Leuconostoc kimchii (strain IMSNU 11154 / KCTC 2386 / IH25)</name>
    <dbReference type="NCBI Taxonomy" id="762051"/>
    <lineage>
        <taxon>Bacteria</taxon>
        <taxon>Bacillati</taxon>
        <taxon>Bacillota</taxon>
        <taxon>Bacilli</taxon>
        <taxon>Lactobacillales</taxon>
        <taxon>Lactobacillaceae</taxon>
        <taxon>Leuconostoc</taxon>
    </lineage>
</organism>
<dbReference type="InterPro" id="IPR031898">
    <property type="entry name" value="ZoocinA_TRD"/>
</dbReference>
<dbReference type="InterPro" id="IPR038263">
    <property type="entry name" value="Lytic_exo_TRD_sf"/>
</dbReference>
<proteinExistence type="predicted"/>
<dbReference type="InterPro" id="IPR051206">
    <property type="entry name" value="NAMLAA_amidase_2"/>
</dbReference>
<dbReference type="Pfam" id="PF16775">
    <property type="entry name" value="ZoocinA_TRD"/>
    <property type="match status" value="1"/>
</dbReference>
<dbReference type="InterPro" id="IPR036505">
    <property type="entry name" value="Amidase/PGRP_sf"/>
</dbReference>
<dbReference type="PANTHER" id="PTHR30417">
    <property type="entry name" value="N-ACETYLMURAMOYL-L-ALANINE AMIDASE AMID"/>
    <property type="match status" value="1"/>
</dbReference>
<dbReference type="RefSeq" id="WP_013104078.1">
    <property type="nucleotide sequence ID" value="NC_014136.1"/>
</dbReference>
<dbReference type="STRING" id="762051.LKI_09765"/>
<dbReference type="Pfam" id="PF01510">
    <property type="entry name" value="Amidase_2"/>
    <property type="match status" value="1"/>
</dbReference>
<dbReference type="InterPro" id="IPR002502">
    <property type="entry name" value="Amidase_domain"/>
</dbReference>
<evidence type="ECO:0000256" key="4">
    <source>
        <dbReference type="ARBA" id="ARBA00023316"/>
    </source>
</evidence>